<name>A0ABR4J1W7_9EURO</name>
<evidence type="ECO:0008006" key="3">
    <source>
        <dbReference type="Google" id="ProtNLM"/>
    </source>
</evidence>
<dbReference type="PANTHER" id="PTHR42034">
    <property type="entry name" value="CHROMOSOME 7, WHOLE GENOME SHOTGUN SEQUENCE-RELATED"/>
    <property type="match status" value="1"/>
</dbReference>
<evidence type="ECO:0000313" key="1">
    <source>
        <dbReference type="EMBL" id="KAL2833082.1"/>
    </source>
</evidence>
<dbReference type="Proteomes" id="UP001610446">
    <property type="component" value="Unassembled WGS sequence"/>
</dbReference>
<gene>
    <name evidence="1" type="ORF">BJY01DRAFT_98220</name>
</gene>
<comment type="caution">
    <text evidence="1">The sequence shown here is derived from an EMBL/GenBank/DDBJ whole genome shotgun (WGS) entry which is preliminary data.</text>
</comment>
<accession>A0ABR4J1W7</accession>
<proteinExistence type="predicted"/>
<dbReference type="SUPFAM" id="SSF52777">
    <property type="entry name" value="CoA-dependent acyltransferases"/>
    <property type="match status" value="1"/>
</dbReference>
<sequence length="527" mass="58607">MASTDYTWKPTAPDTGTGTWARPIDEAEQFYTSLAKAYQGTGRTFFAMTGFISFSVPVDGEESLDDTEERVIHALRKAWVRLRYDHPTIASRVRYDVEEKRCFKVYEMLRDVDERERWLVETFKVVDEGVSGTEWCNNDPPVPDLPTLFLIKSPRPPVSPTKSDDDDNGRFHADLILRSHHDIIDGMGALLLFSNLFAHAARAYTEADKYKLPKFGDEYTRLSPPLRVAAQIPSDLHPEHSARLREIRAFNAALRADVEIATLPFKSDQKGPGKHQRAALTLPLAQTDRLLNACREAGLSITHAYHAAIALVVRDMQERRNENERIVRYISYSLINERARCGESYGSSAHPAAVYHSVSGRALAIDLVVSAAVGTGAGTGALAEDLEVKRGEYMETAKRVRDFYLEIRSDKEHIFLVPSYWAMATPPHPSDGKTPSVPARNESPSVSISSMGVLDKVIEHGHGVFSLEDPWVTGEELGTGLGLFLGTWKGRLALSAAYNEAWHDEDGVMAFLESCNRVVFEGLGIAS</sequence>
<protein>
    <recommendedName>
        <fullName evidence="3">Alcohol acetyltransferase</fullName>
    </recommendedName>
</protein>
<reference evidence="1 2" key="1">
    <citation type="submission" date="2024-07" db="EMBL/GenBank/DDBJ databases">
        <title>Section-level genome sequencing and comparative genomics of Aspergillus sections Usti and Cavernicolus.</title>
        <authorList>
            <consortium name="Lawrence Berkeley National Laboratory"/>
            <person name="Nybo J.L."/>
            <person name="Vesth T.C."/>
            <person name="Theobald S."/>
            <person name="Frisvad J.C."/>
            <person name="Larsen T.O."/>
            <person name="Kjaerboelling I."/>
            <person name="Rothschild-Mancinelli K."/>
            <person name="Lyhne E.K."/>
            <person name="Kogle M.E."/>
            <person name="Barry K."/>
            <person name="Clum A."/>
            <person name="Na H."/>
            <person name="Ledsgaard L."/>
            <person name="Lin J."/>
            <person name="Lipzen A."/>
            <person name="Kuo A."/>
            <person name="Riley R."/>
            <person name="Mondo S."/>
            <person name="Labutti K."/>
            <person name="Haridas S."/>
            <person name="Pangalinan J."/>
            <person name="Salamov A.A."/>
            <person name="Simmons B.A."/>
            <person name="Magnuson J.K."/>
            <person name="Chen J."/>
            <person name="Drula E."/>
            <person name="Henrissat B."/>
            <person name="Wiebenga A."/>
            <person name="Lubbers R.J."/>
            <person name="Gomes A.C."/>
            <person name="Makela M.R."/>
            <person name="Stajich J."/>
            <person name="Grigoriev I.V."/>
            <person name="Mortensen U.H."/>
            <person name="De Vries R.P."/>
            <person name="Baker S.E."/>
            <person name="Andersen M.R."/>
        </authorList>
    </citation>
    <scope>NUCLEOTIDE SEQUENCE [LARGE SCALE GENOMIC DNA]</scope>
    <source>
        <strain evidence="1 2">CBS 123904</strain>
    </source>
</reference>
<dbReference type="Gene3D" id="3.30.559.30">
    <property type="entry name" value="Nonribosomal peptide synthetase, condensation domain"/>
    <property type="match status" value="1"/>
</dbReference>
<dbReference type="PANTHER" id="PTHR42034:SF1">
    <property type="entry name" value="CONDENSATION DOMAIN-CONTAINING PROTEIN"/>
    <property type="match status" value="1"/>
</dbReference>
<evidence type="ECO:0000313" key="2">
    <source>
        <dbReference type="Proteomes" id="UP001610446"/>
    </source>
</evidence>
<dbReference type="InterPro" id="IPR023213">
    <property type="entry name" value="CAT-like_dom_sf"/>
</dbReference>
<organism evidence="1 2">
    <name type="scientific">Aspergillus pseudoustus</name>
    <dbReference type="NCBI Taxonomy" id="1810923"/>
    <lineage>
        <taxon>Eukaryota</taxon>
        <taxon>Fungi</taxon>
        <taxon>Dikarya</taxon>
        <taxon>Ascomycota</taxon>
        <taxon>Pezizomycotina</taxon>
        <taxon>Eurotiomycetes</taxon>
        <taxon>Eurotiomycetidae</taxon>
        <taxon>Eurotiales</taxon>
        <taxon>Aspergillaceae</taxon>
        <taxon>Aspergillus</taxon>
        <taxon>Aspergillus subgen. Nidulantes</taxon>
    </lineage>
</organism>
<keyword evidence="2" id="KW-1185">Reference proteome</keyword>
<dbReference type="EMBL" id="JBFXLU010000252">
    <property type="protein sequence ID" value="KAL2833082.1"/>
    <property type="molecule type" value="Genomic_DNA"/>
</dbReference>
<dbReference type="Gene3D" id="3.30.559.10">
    <property type="entry name" value="Chloramphenicol acetyltransferase-like domain"/>
    <property type="match status" value="1"/>
</dbReference>